<organism evidence="3 4">
    <name type="scientific">Sphingomonas lacunae</name>
    <dbReference type="NCBI Taxonomy" id="2698828"/>
    <lineage>
        <taxon>Bacteria</taxon>
        <taxon>Pseudomonadati</taxon>
        <taxon>Pseudomonadota</taxon>
        <taxon>Alphaproteobacteria</taxon>
        <taxon>Sphingomonadales</taxon>
        <taxon>Sphingomonadaceae</taxon>
        <taxon>Sphingomonas</taxon>
    </lineage>
</organism>
<keyword evidence="4" id="KW-1185">Reference proteome</keyword>
<evidence type="ECO:0000256" key="1">
    <source>
        <dbReference type="PROSITE-ProRule" id="PRU00182"/>
    </source>
</evidence>
<sequence length="99" mass="10724">MTGLRIDKLLWYLRLAPTRSAAQALVAAGHLRIDGRRVERSSAIVRNGSLLVMPGPPRVRVLRLVSLPHRRGPPAEAAACYIDMAVEEGDGKAESALLT</sequence>
<evidence type="ECO:0000313" key="3">
    <source>
        <dbReference type="EMBL" id="QJQ33622.1"/>
    </source>
</evidence>
<keyword evidence="1" id="KW-0694">RNA-binding</keyword>
<dbReference type="EMBL" id="CP053015">
    <property type="protein sequence ID" value="QJQ33622.1"/>
    <property type="molecule type" value="Genomic_DNA"/>
</dbReference>
<dbReference type="CDD" id="cd00165">
    <property type="entry name" value="S4"/>
    <property type="match status" value="1"/>
</dbReference>
<name>A0A6M4AZ17_9SPHN</name>
<accession>A0A6M4AZ17</accession>
<dbReference type="KEGG" id="slan:GV829_06850"/>
<dbReference type="PROSITE" id="PS50889">
    <property type="entry name" value="S4"/>
    <property type="match status" value="1"/>
</dbReference>
<dbReference type="InterPro" id="IPR002942">
    <property type="entry name" value="S4_RNA-bd"/>
</dbReference>
<evidence type="ECO:0000259" key="2">
    <source>
        <dbReference type="SMART" id="SM00363"/>
    </source>
</evidence>
<dbReference type="AlphaFoldDB" id="A0A6M4AZ17"/>
<dbReference type="GO" id="GO:0003723">
    <property type="term" value="F:RNA binding"/>
    <property type="evidence" value="ECO:0007669"/>
    <property type="project" value="UniProtKB-KW"/>
</dbReference>
<protein>
    <submittedName>
        <fullName evidence="3">RNA-binding S4 domain-containing protein</fullName>
    </submittedName>
</protein>
<dbReference type="SMART" id="SM00363">
    <property type="entry name" value="S4"/>
    <property type="match status" value="1"/>
</dbReference>
<feature type="domain" description="RNA-binding S4" evidence="2">
    <location>
        <begin position="4"/>
        <end position="64"/>
    </location>
</feature>
<dbReference type="Proteomes" id="UP000503018">
    <property type="component" value="Chromosome"/>
</dbReference>
<dbReference type="Pfam" id="PF01479">
    <property type="entry name" value="S4"/>
    <property type="match status" value="1"/>
</dbReference>
<proteinExistence type="predicted"/>
<reference evidence="3 4" key="1">
    <citation type="submission" date="2020-01" db="EMBL/GenBank/DDBJ databases">
        <title>Sphingomonas sp. strain CSW-10.</title>
        <authorList>
            <person name="Chen W.-M."/>
        </authorList>
    </citation>
    <scope>NUCLEOTIDE SEQUENCE [LARGE SCALE GENOMIC DNA]</scope>
    <source>
        <strain evidence="3 4">CSW-10</strain>
    </source>
</reference>
<gene>
    <name evidence="3" type="ORF">GV829_06850</name>
</gene>
<dbReference type="Gene3D" id="3.10.290.10">
    <property type="entry name" value="RNA-binding S4 domain"/>
    <property type="match status" value="1"/>
</dbReference>
<dbReference type="SUPFAM" id="SSF55174">
    <property type="entry name" value="Alpha-L RNA-binding motif"/>
    <property type="match status" value="1"/>
</dbReference>
<evidence type="ECO:0000313" key="4">
    <source>
        <dbReference type="Proteomes" id="UP000503018"/>
    </source>
</evidence>
<dbReference type="InterPro" id="IPR036986">
    <property type="entry name" value="S4_RNA-bd_sf"/>
</dbReference>